<proteinExistence type="predicted"/>
<sequence>MIITPRIANRVNVLRRHMSALALDEKLLFPRLVRCVEVSPTTSWGYSIQIDVSHDEKIINIETDSMSHDEKRVIFLQHKKMLREEYPNYIITEKHA</sequence>
<dbReference type="EMBL" id="MN739459">
    <property type="protein sequence ID" value="QHT05754.1"/>
    <property type="molecule type" value="Genomic_DNA"/>
</dbReference>
<organism evidence="1">
    <name type="scientific">viral metagenome</name>
    <dbReference type="NCBI Taxonomy" id="1070528"/>
    <lineage>
        <taxon>unclassified sequences</taxon>
        <taxon>metagenomes</taxon>
        <taxon>organismal metagenomes</taxon>
    </lineage>
</organism>
<evidence type="ECO:0000313" key="1">
    <source>
        <dbReference type="EMBL" id="QHT05754.1"/>
    </source>
</evidence>
<dbReference type="AlphaFoldDB" id="A0A6C0CPY8"/>
<reference evidence="1" key="1">
    <citation type="journal article" date="2020" name="Nature">
        <title>Giant virus diversity and host interactions through global metagenomics.</title>
        <authorList>
            <person name="Schulz F."/>
            <person name="Roux S."/>
            <person name="Paez-Espino D."/>
            <person name="Jungbluth S."/>
            <person name="Walsh D.A."/>
            <person name="Denef V.J."/>
            <person name="McMahon K.D."/>
            <person name="Konstantinidis K.T."/>
            <person name="Eloe-Fadrosh E.A."/>
            <person name="Kyrpides N.C."/>
            <person name="Woyke T."/>
        </authorList>
    </citation>
    <scope>NUCLEOTIDE SEQUENCE</scope>
    <source>
        <strain evidence="1">GVMAG-M-3300021389-45</strain>
    </source>
</reference>
<protein>
    <submittedName>
        <fullName evidence="1">Uncharacterized protein</fullName>
    </submittedName>
</protein>
<accession>A0A6C0CPY8</accession>
<name>A0A6C0CPY8_9ZZZZ</name>